<dbReference type="AlphaFoldDB" id="A0AAV9BZQ1"/>
<evidence type="ECO:0000259" key="6">
    <source>
        <dbReference type="SMART" id="SM00856"/>
    </source>
</evidence>
<gene>
    <name evidence="7" type="ORF">QJS10_CPB22g00296</name>
</gene>
<dbReference type="Proteomes" id="UP001180020">
    <property type="component" value="Unassembled WGS sequence"/>
</dbReference>
<dbReference type="CDD" id="cd15797">
    <property type="entry name" value="PMEI"/>
    <property type="match status" value="1"/>
</dbReference>
<comment type="caution">
    <text evidence="7">The sequence shown here is derived from an EMBL/GenBank/DDBJ whole genome shotgun (WGS) entry which is preliminary data.</text>
</comment>
<evidence type="ECO:0000256" key="5">
    <source>
        <dbReference type="SAM" id="SignalP"/>
    </source>
</evidence>
<evidence type="ECO:0000256" key="3">
    <source>
        <dbReference type="ARBA" id="ARBA00038471"/>
    </source>
</evidence>
<feature type="chain" id="PRO_5043720643" description="Pectinesterase inhibitor domain-containing protein" evidence="5">
    <location>
        <begin position="29"/>
        <end position="142"/>
    </location>
</feature>
<evidence type="ECO:0000313" key="8">
    <source>
        <dbReference type="Proteomes" id="UP001180020"/>
    </source>
</evidence>
<dbReference type="InterPro" id="IPR006501">
    <property type="entry name" value="Pectinesterase_inhib_dom"/>
</dbReference>
<keyword evidence="1 5" id="KW-0732">Signal</keyword>
<keyword evidence="2" id="KW-1015">Disulfide bond</keyword>
<evidence type="ECO:0000256" key="1">
    <source>
        <dbReference type="ARBA" id="ARBA00022729"/>
    </source>
</evidence>
<dbReference type="GO" id="GO:0046910">
    <property type="term" value="F:pectinesterase inhibitor activity"/>
    <property type="evidence" value="ECO:0007669"/>
    <property type="project" value="InterPro"/>
</dbReference>
<proteinExistence type="inferred from homology"/>
<keyword evidence="8" id="KW-1185">Reference proteome</keyword>
<dbReference type="EMBL" id="JAUJYO010000022">
    <property type="protein sequence ID" value="KAK1281587.1"/>
    <property type="molecule type" value="Genomic_DNA"/>
</dbReference>
<dbReference type="PANTHER" id="PTHR35357">
    <property type="entry name" value="OS02G0537100 PROTEIN"/>
    <property type="match status" value="1"/>
</dbReference>
<dbReference type="SUPFAM" id="SSF101148">
    <property type="entry name" value="Plant invertase/pectin methylesterase inhibitor"/>
    <property type="match status" value="1"/>
</dbReference>
<sequence length="142" mass="15397">MATLPPTTPLFIFLFHLSLTLPILLVNADETDHVDLCLSTLKSDPHSFTTDRLGLTKITVNATTRTSDDITKYVKRLYSDAKAGRTKRALADCVELYEDAKDQFGKAVRDLNAGDDASANASVSEETCKDGFDEAGGSSHLS</sequence>
<dbReference type="PANTHER" id="PTHR35357:SF24">
    <property type="entry name" value="OS04G0587200 PROTEIN"/>
    <property type="match status" value="1"/>
</dbReference>
<evidence type="ECO:0000313" key="7">
    <source>
        <dbReference type="EMBL" id="KAK1281587.1"/>
    </source>
</evidence>
<protein>
    <recommendedName>
        <fullName evidence="6">Pectinesterase inhibitor domain-containing protein</fullName>
    </recommendedName>
</protein>
<reference evidence="7" key="2">
    <citation type="submission" date="2023-06" db="EMBL/GenBank/DDBJ databases">
        <authorList>
            <person name="Ma L."/>
            <person name="Liu K.-W."/>
            <person name="Li Z."/>
            <person name="Hsiao Y.-Y."/>
            <person name="Qi Y."/>
            <person name="Fu T."/>
            <person name="Tang G."/>
            <person name="Zhang D."/>
            <person name="Sun W.-H."/>
            <person name="Liu D.-K."/>
            <person name="Li Y."/>
            <person name="Chen G.-Z."/>
            <person name="Liu X.-D."/>
            <person name="Liao X.-Y."/>
            <person name="Jiang Y.-T."/>
            <person name="Yu X."/>
            <person name="Hao Y."/>
            <person name="Huang J."/>
            <person name="Zhao X.-W."/>
            <person name="Ke S."/>
            <person name="Chen Y.-Y."/>
            <person name="Wu W.-L."/>
            <person name="Hsu J.-L."/>
            <person name="Lin Y.-F."/>
            <person name="Huang M.-D."/>
            <person name="Li C.-Y."/>
            <person name="Huang L."/>
            <person name="Wang Z.-W."/>
            <person name="Zhao X."/>
            <person name="Zhong W.-Y."/>
            <person name="Peng D.-H."/>
            <person name="Ahmad S."/>
            <person name="Lan S."/>
            <person name="Zhang J.-S."/>
            <person name="Tsai W.-C."/>
            <person name="Van De Peer Y."/>
            <person name="Liu Z.-J."/>
        </authorList>
    </citation>
    <scope>NUCLEOTIDE SEQUENCE</scope>
    <source>
        <strain evidence="7">CP</strain>
        <tissue evidence="7">Leaves</tissue>
    </source>
</reference>
<dbReference type="NCBIfam" id="TIGR01614">
    <property type="entry name" value="PME_inhib"/>
    <property type="match status" value="1"/>
</dbReference>
<dbReference type="InterPro" id="IPR034086">
    <property type="entry name" value="PMEI_plant"/>
</dbReference>
<evidence type="ECO:0000256" key="2">
    <source>
        <dbReference type="ARBA" id="ARBA00023157"/>
    </source>
</evidence>
<feature type="signal peptide" evidence="5">
    <location>
        <begin position="1"/>
        <end position="28"/>
    </location>
</feature>
<comment type="similarity">
    <text evidence="3">Belongs to the PMEI family.</text>
</comment>
<organism evidence="7 8">
    <name type="scientific">Acorus calamus</name>
    <name type="common">Sweet flag</name>
    <dbReference type="NCBI Taxonomy" id="4465"/>
    <lineage>
        <taxon>Eukaryota</taxon>
        <taxon>Viridiplantae</taxon>
        <taxon>Streptophyta</taxon>
        <taxon>Embryophyta</taxon>
        <taxon>Tracheophyta</taxon>
        <taxon>Spermatophyta</taxon>
        <taxon>Magnoliopsida</taxon>
        <taxon>Liliopsida</taxon>
        <taxon>Acoraceae</taxon>
        <taxon>Acorus</taxon>
    </lineage>
</organism>
<dbReference type="Gene3D" id="1.20.140.40">
    <property type="entry name" value="Invertase/pectin methylesterase inhibitor family protein"/>
    <property type="match status" value="1"/>
</dbReference>
<name>A0AAV9BZQ1_ACOCL</name>
<accession>A0AAV9BZQ1</accession>
<dbReference type="InterPro" id="IPR035513">
    <property type="entry name" value="Invertase/methylesterase_inhib"/>
</dbReference>
<dbReference type="SMART" id="SM00856">
    <property type="entry name" value="PMEI"/>
    <property type="match status" value="1"/>
</dbReference>
<reference evidence="7" key="1">
    <citation type="journal article" date="2023" name="Nat. Commun.">
        <title>Diploid and tetraploid genomes of Acorus and the evolution of monocots.</title>
        <authorList>
            <person name="Ma L."/>
            <person name="Liu K.W."/>
            <person name="Li Z."/>
            <person name="Hsiao Y.Y."/>
            <person name="Qi Y."/>
            <person name="Fu T."/>
            <person name="Tang G.D."/>
            <person name="Zhang D."/>
            <person name="Sun W.H."/>
            <person name="Liu D.K."/>
            <person name="Li Y."/>
            <person name="Chen G.Z."/>
            <person name="Liu X.D."/>
            <person name="Liao X.Y."/>
            <person name="Jiang Y.T."/>
            <person name="Yu X."/>
            <person name="Hao Y."/>
            <person name="Huang J."/>
            <person name="Zhao X.W."/>
            <person name="Ke S."/>
            <person name="Chen Y.Y."/>
            <person name="Wu W.L."/>
            <person name="Hsu J.L."/>
            <person name="Lin Y.F."/>
            <person name="Huang M.D."/>
            <person name="Li C.Y."/>
            <person name="Huang L."/>
            <person name="Wang Z.W."/>
            <person name="Zhao X."/>
            <person name="Zhong W.Y."/>
            <person name="Peng D.H."/>
            <person name="Ahmad S."/>
            <person name="Lan S."/>
            <person name="Zhang J.S."/>
            <person name="Tsai W.C."/>
            <person name="Van de Peer Y."/>
            <person name="Liu Z.J."/>
        </authorList>
    </citation>
    <scope>NUCLEOTIDE SEQUENCE</scope>
    <source>
        <strain evidence="7">CP</strain>
    </source>
</reference>
<feature type="region of interest" description="Disordered" evidence="4">
    <location>
        <begin position="116"/>
        <end position="142"/>
    </location>
</feature>
<feature type="domain" description="Pectinesterase inhibitor" evidence="6">
    <location>
        <begin position="21"/>
        <end position="141"/>
    </location>
</feature>
<evidence type="ECO:0000256" key="4">
    <source>
        <dbReference type="SAM" id="MobiDB-lite"/>
    </source>
</evidence>
<dbReference type="Pfam" id="PF04043">
    <property type="entry name" value="PMEI"/>
    <property type="match status" value="1"/>
</dbReference>